<dbReference type="AlphaFoldDB" id="A0A6G1PDK6"/>
<name>A0A6G1PDK6_CHAAH</name>
<organism evidence="2 3">
    <name type="scientific">Channa argus</name>
    <name type="common">Northern snakehead</name>
    <name type="synonym">Ophicephalus argus</name>
    <dbReference type="NCBI Taxonomy" id="215402"/>
    <lineage>
        <taxon>Eukaryota</taxon>
        <taxon>Metazoa</taxon>
        <taxon>Chordata</taxon>
        <taxon>Craniata</taxon>
        <taxon>Vertebrata</taxon>
        <taxon>Euteleostomi</taxon>
        <taxon>Actinopterygii</taxon>
        <taxon>Neopterygii</taxon>
        <taxon>Teleostei</taxon>
        <taxon>Neoteleostei</taxon>
        <taxon>Acanthomorphata</taxon>
        <taxon>Anabantaria</taxon>
        <taxon>Anabantiformes</taxon>
        <taxon>Channoidei</taxon>
        <taxon>Channidae</taxon>
        <taxon>Channa</taxon>
    </lineage>
</organism>
<evidence type="ECO:0000313" key="3">
    <source>
        <dbReference type="Proteomes" id="UP000503349"/>
    </source>
</evidence>
<protein>
    <submittedName>
        <fullName evidence="2">Uncharacterized protein</fullName>
    </submittedName>
</protein>
<evidence type="ECO:0000313" key="2">
    <source>
        <dbReference type="EMBL" id="KAF3688391.1"/>
    </source>
</evidence>
<keyword evidence="3" id="KW-1185">Reference proteome</keyword>
<reference evidence="2 3" key="1">
    <citation type="submission" date="2019-02" db="EMBL/GenBank/DDBJ databases">
        <title>Opniocepnalus argus genome.</title>
        <authorList>
            <person name="Zhou C."/>
            <person name="Xiao S."/>
        </authorList>
    </citation>
    <scope>NUCLEOTIDE SEQUENCE [LARGE SCALE GENOMIC DNA]</scope>
    <source>
        <strain evidence="2">OARG1902GOOAL</strain>
        <tissue evidence="2">Muscle</tissue>
    </source>
</reference>
<feature type="compositionally biased region" description="Basic and acidic residues" evidence="1">
    <location>
        <begin position="1"/>
        <end position="13"/>
    </location>
</feature>
<dbReference type="Proteomes" id="UP000503349">
    <property type="component" value="Chromosome 4"/>
</dbReference>
<accession>A0A6G1PDK6</accession>
<gene>
    <name evidence="2" type="ORF">EXN66_Car004063</name>
</gene>
<proteinExistence type="predicted"/>
<reference evidence="3" key="2">
    <citation type="submission" date="2019-02" db="EMBL/GenBank/DDBJ databases">
        <title>Opniocepnalus argus Var Kimnra genome.</title>
        <authorList>
            <person name="Zhou C."/>
            <person name="Xiao S."/>
        </authorList>
    </citation>
    <scope>NUCLEOTIDE SEQUENCE [LARGE SCALE GENOMIC DNA]</scope>
</reference>
<dbReference type="EMBL" id="CM015715">
    <property type="protein sequence ID" value="KAF3688391.1"/>
    <property type="molecule type" value="Genomic_DNA"/>
</dbReference>
<feature type="region of interest" description="Disordered" evidence="1">
    <location>
        <begin position="1"/>
        <end position="25"/>
    </location>
</feature>
<sequence>MRFKEQKTLENSRSRNTHTQAGRKKIECTDHFKHKKCFELLTTNNVKLITDP</sequence>
<evidence type="ECO:0000256" key="1">
    <source>
        <dbReference type="SAM" id="MobiDB-lite"/>
    </source>
</evidence>